<reference evidence="1" key="1">
    <citation type="submission" date="2023-04" db="EMBL/GenBank/DDBJ databases">
        <title>Ambrosiozyma monospora NBRC 10751.</title>
        <authorList>
            <person name="Ichikawa N."/>
            <person name="Sato H."/>
            <person name="Tonouchi N."/>
        </authorList>
    </citation>
    <scope>NUCLEOTIDE SEQUENCE</scope>
    <source>
        <strain evidence="1">NBRC 10751</strain>
    </source>
</reference>
<dbReference type="Proteomes" id="UP001165064">
    <property type="component" value="Unassembled WGS sequence"/>
</dbReference>
<accession>A0ACB5SZI5</accession>
<organism evidence="1 2">
    <name type="scientific">Ambrosiozyma monospora</name>
    <name type="common">Yeast</name>
    <name type="synonym">Endomycopsis monosporus</name>
    <dbReference type="NCBI Taxonomy" id="43982"/>
    <lineage>
        <taxon>Eukaryota</taxon>
        <taxon>Fungi</taxon>
        <taxon>Dikarya</taxon>
        <taxon>Ascomycota</taxon>
        <taxon>Saccharomycotina</taxon>
        <taxon>Pichiomycetes</taxon>
        <taxon>Pichiales</taxon>
        <taxon>Pichiaceae</taxon>
        <taxon>Ambrosiozyma</taxon>
    </lineage>
</organism>
<proteinExistence type="predicted"/>
<name>A0ACB5SZI5_AMBMO</name>
<sequence length="160" mass="18106">MSNTNTQENQQQQQQHLIAIPRNSMQHNGKAISLSLPKQQTKIRICGKITGADSATSSINIQGLLNIVRHCLQTGHLEQIDVTHGKIVVSFYHKLDEETFPNFLNPYRDHCATRIMLELGLEISNINVTKEHYKALNEEIRSITPGKQSNIFSVMIQLSM</sequence>
<evidence type="ECO:0000313" key="1">
    <source>
        <dbReference type="EMBL" id="GME77771.1"/>
    </source>
</evidence>
<keyword evidence="2" id="KW-1185">Reference proteome</keyword>
<comment type="caution">
    <text evidence="1">The sequence shown here is derived from an EMBL/GenBank/DDBJ whole genome shotgun (WGS) entry which is preliminary data.</text>
</comment>
<protein>
    <submittedName>
        <fullName evidence="1">Unnamed protein product</fullName>
    </submittedName>
</protein>
<gene>
    <name evidence="1" type="ORF">Amon02_000316400</name>
</gene>
<dbReference type="EMBL" id="BSXS01001964">
    <property type="protein sequence ID" value="GME77771.1"/>
    <property type="molecule type" value="Genomic_DNA"/>
</dbReference>
<evidence type="ECO:0000313" key="2">
    <source>
        <dbReference type="Proteomes" id="UP001165064"/>
    </source>
</evidence>